<dbReference type="Proteomes" id="UP001221757">
    <property type="component" value="Unassembled WGS sequence"/>
</dbReference>
<keyword evidence="3" id="KW-1185">Reference proteome</keyword>
<feature type="region of interest" description="Disordered" evidence="1">
    <location>
        <begin position="269"/>
        <end position="288"/>
    </location>
</feature>
<evidence type="ECO:0000256" key="1">
    <source>
        <dbReference type="SAM" id="MobiDB-lite"/>
    </source>
</evidence>
<gene>
    <name evidence="2" type="ORF">B0H17DRAFT_1140115</name>
</gene>
<sequence>MAPSSPPPAKLPKPIHMGDVEMTENFDGRLVGATSYNPAVRGWTKALIRANHKVEIINLLTEQRSKCVAVVIVASDFLDRGRGPGAIKATLIARKIPDADKIDVYPPTPSVPVPAGKRLGMPWTNIVTDCSPTFKEAVMADPVFHNTPWIVATYDGLSDLTTPAEFKAAMLHKLRADPVVTQMVSDDHSNMPGEHSIQAIISTILHFFNRPHLHGSTPRRTLLRRLQHHLMSPDFTVAVPKRDVATPWLGSDPLNPAVIIPDDAQTTDSSLVPTSLASTPAPQSSGDWVSVPFRGAGRGHFRGGRSGGHGNFRGASRATALGGIAVVSDLTSKY</sequence>
<dbReference type="AlphaFoldDB" id="A0AAD7GAH3"/>
<protein>
    <submittedName>
        <fullName evidence="2">Uncharacterized protein</fullName>
    </submittedName>
</protein>
<name>A0AAD7GAH3_MYCRO</name>
<dbReference type="EMBL" id="JARKIE010000146">
    <property type="protein sequence ID" value="KAJ7676142.1"/>
    <property type="molecule type" value="Genomic_DNA"/>
</dbReference>
<evidence type="ECO:0000313" key="3">
    <source>
        <dbReference type="Proteomes" id="UP001221757"/>
    </source>
</evidence>
<evidence type="ECO:0000313" key="2">
    <source>
        <dbReference type="EMBL" id="KAJ7676142.1"/>
    </source>
</evidence>
<accession>A0AAD7GAH3</accession>
<proteinExistence type="predicted"/>
<reference evidence="2" key="1">
    <citation type="submission" date="2023-03" db="EMBL/GenBank/DDBJ databases">
        <title>Massive genome expansion in bonnet fungi (Mycena s.s.) driven by repeated elements and novel gene families across ecological guilds.</title>
        <authorList>
            <consortium name="Lawrence Berkeley National Laboratory"/>
            <person name="Harder C.B."/>
            <person name="Miyauchi S."/>
            <person name="Viragh M."/>
            <person name="Kuo A."/>
            <person name="Thoen E."/>
            <person name="Andreopoulos B."/>
            <person name="Lu D."/>
            <person name="Skrede I."/>
            <person name="Drula E."/>
            <person name="Henrissat B."/>
            <person name="Morin E."/>
            <person name="Kohler A."/>
            <person name="Barry K."/>
            <person name="LaButti K."/>
            <person name="Morin E."/>
            <person name="Salamov A."/>
            <person name="Lipzen A."/>
            <person name="Mereny Z."/>
            <person name="Hegedus B."/>
            <person name="Baldrian P."/>
            <person name="Stursova M."/>
            <person name="Weitz H."/>
            <person name="Taylor A."/>
            <person name="Grigoriev I.V."/>
            <person name="Nagy L.G."/>
            <person name="Martin F."/>
            <person name="Kauserud H."/>
        </authorList>
    </citation>
    <scope>NUCLEOTIDE SEQUENCE</scope>
    <source>
        <strain evidence="2">CBHHK067</strain>
    </source>
</reference>
<organism evidence="2 3">
    <name type="scientific">Mycena rosella</name>
    <name type="common">Pink bonnet</name>
    <name type="synonym">Agaricus rosellus</name>
    <dbReference type="NCBI Taxonomy" id="1033263"/>
    <lineage>
        <taxon>Eukaryota</taxon>
        <taxon>Fungi</taxon>
        <taxon>Dikarya</taxon>
        <taxon>Basidiomycota</taxon>
        <taxon>Agaricomycotina</taxon>
        <taxon>Agaricomycetes</taxon>
        <taxon>Agaricomycetidae</taxon>
        <taxon>Agaricales</taxon>
        <taxon>Marasmiineae</taxon>
        <taxon>Mycenaceae</taxon>
        <taxon>Mycena</taxon>
    </lineage>
</organism>
<comment type="caution">
    <text evidence="2">The sequence shown here is derived from an EMBL/GenBank/DDBJ whole genome shotgun (WGS) entry which is preliminary data.</text>
</comment>
<feature type="compositionally biased region" description="Polar residues" evidence="1">
    <location>
        <begin position="269"/>
        <end position="287"/>
    </location>
</feature>